<evidence type="ECO:0000313" key="1">
    <source>
        <dbReference type="EMBL" id="DAG06011.1"/>
    </source>
</evidence>
<dbReference type="PROSITE" id="PS51257">
    <property type="entry name" value="PROKAR_LIPOPROTEIN"/>
    <property type="match status" value="1"/>
</dbReference>
<reference evidence="1" key="1">
    <citation type="journal article" date="2021" name="Proc. Natl. Acad. Sci. U.S.A.">
        <title>A Catalog of Tens of Thousands of Viruses from Human Metagenomes Reveals Hidden Associations with Chronic Diseases.</title>
        <authorList>
            <person name="Tisza M.J."/>
            <person name="Buck C.B."/>
        </authorList>
    </citation>
    <scope>NUCLEOTIDE SEQUENCE</scope>
    <source>
        <strain evidence="1">CtkfK18</strain>
    </source>
</reference>
<name>A0A8S5VHB8_9CAUD</name>
<sequence>MKKVVLLLMLMFGAVAFGCKDPDVREYGVIMEGQYNAKGEPMFRVEPGIQVVEYRYPDGYTIKIVTNVGTDFVLPDQSRLWGDSRVILWDYVDDNGDYCMGYMDIYGKHIKSVYDN</sequence>
<proteinExistence type="predicted"/>
<accession>A0A8S5VHB8</accession>
<organism evidence="1">
    <name type="scientific">Myoviridae sp. ctkfK18</name>
    <dbReference type="NCBI Taxonomy" id="2825165"/>
    <lineage>
        <taxon>Viruses</taxon>
        <taxon>Duplodnaviria</taxon>
        <taxon>Heunggongvirae</taxon>
        <taxon>Uroviricota</taxon>
        <taxon>Caudoviricetes</taxon>
    </lineage>
</organism>
<dbReference type="EMBL" id="BK016265">
    <property type="protein sequence ID" value="DAG06011.1"/>
    <property type="molecule type" value="Genomic_DNA"/>
</dbReference>
<protein>
    <submittedName>
        <fullName evidence="1">Outer membrane protein assembly factor</fullName>
    </submittedName>
</protein>